<dbReference type="Gene3D" id="3.30.479.20">
    <property type="entry name" value="Elongation factor Ts, dimerisation domain"/>
    <property type="match status" value="2"/>
</dbReference>
<dbReference type="EMBL" id="SNYM01000002">
    <property type="protein sequence ID" value="TDQ50538.1"/>
    <property type="molecule type" value="Genomic_DNA"/>
</dbReference>
<accession>A0A4R6UT92</accession>
<dbReference type="PANTHER" id="PTHR11741:SF0">
    <property type="entry name" value="ELONGATION FACTOR TS, MITOCHONDRIAL"/>
    <property type="match status" value="1"/>
</dbReference>
<evidence type="ECO:0000256" key="8">
    <source>
        <dbReference type="RuleBase" id="RU000642"/>
    </source>
</evidence>
<evidence type="ECO:0000313" key="12">
    <source>
        <dbReference type="Proteomes" id="UP000295375"/>
    </source>
</evidence>
<feature type="region of interest" description="Involved in Mg(2+) ion dislocation from EF-Tu" evidence="7">
    <location>
        <begin position="79"/>
        <end position="82"/>
    </location>
</feature>
<dbReference type="FunFam" id="1.10.286.20:FF:000001">
    <property type="entry name" value="Elongation factor Ts"/>
    <property type="match status" value="1"/>
</dbReference>
<comment type="function">
    <text evidence="7 8">Associates with the EF-Tu.GDP complex and induces the exchange of GDP to GTP. It remains bound to the aminoacyl-tRNA.EF-Tu.GTP complex up to the GTP hydrolysis stage on the ribosome.</text>
</comment>
<dbReference type="Gene3D" id="1.10.8.10">
    <property type="entry name" value="DNA helicase RuvA subunit, C-terminal domain"/>
    <property type="match status" value="1"/>
</dbReference>
<evidence type="ECO:0000256" key="4">
    <source>
        <dbReference type="ARBA" id="ARBA00022490"/>
    </source>
</evidence>
<protein>
    <recommendedName>
        <fullName evidence="3 7">Elongation factor Ts</fullName>
        <shortName evidence="7">EF-Ts</shortName>
    </recommendedName>
</protein>
<evidence type="ECO:0000313" key="11">
    <source>
        <dbReference type="EMBL" id="TDQ50538.1"/>
    </source>
</evidence>
<dbReference type="Proteomes" id="UP000295375">
    <property type="component" value="Unassembled WGS sequence"/>
</dbReference>
<dbReference type="SUPFAM" id="SSF54713">
    <property type="entry name" value="Elongation factor Ts (EF-Ts), dimerisation domain"/>
    <property type="match status" value="2"/>
</dbReference>
<dbReference type="GO" id="GO:0005737">
    <property type="term" value="C:cytoplasm"/>
    <property type="evidence" value="ECO:0007669"/>
    <property type="project" value="UniProtKB-SubCell"/>
</dbReference>
<evidence type="ECO:0000256" key="7">
    <source>
        <dbReference type="HAMAP-Rule" id="MF_00050"/>
    </source>
</evidence>
<feature type="domain" description="Translation elongation factor EFTs/EF1B dimerisation" evidence="10">
    <location>
        <begin position="71"/>
        <end position="269"/>
    </location>
</feature>
<dbReference type="Pfam" id="PF00889">
    <property type="entry name" value="EF_TS"/>
    <property type="match status" value="1"/>
</dbReference>
<comment type="subcellular location">
    <subcellularLocation>
        <location evidence="1 7 9">Cytoplasm</location>
    </subcellularLocation>
</comment>
<evidence type="ECO:0000256" key="6">
    <source>
        <dbReference type="ARBA" id="ARBA00022917"/>
    </source>
</evidence>
<dbReference type="PROSITE" id="PS01127">
    <property type="entry name" value="EF_TS_2"/>
    <property type="match status" value="1"/>
</dbReference>
<dbReference type="InterPro" id="IPR009060">
    <property type="entry name" value="UBA-like_sf"/>
</dbReference>
<evidence type="ECO:0000259" key="10">
    <source>
        <dbReference type="Pfam" id="PF00889"/>
    </source>
</evidence>
<dbReference type="OrthoDB" id="9808348at2"/>
<comment type="similarity">
    <text evidence="2 7 8">Belongs to the EF-Ts family.</text>
</comment>
<dbReference type="GO" id="GO:0003746">
    <property type="term" value="F:translation elongation factor activity"/>
    <property type="evidence" value="ECO:0007669"/>
    <property type="project" value="UniProtKB-UniRule"/>
</dbReference>
<evidence type="ECO:0000256" key="1">
    <source>
        <dbReference type="ARBA" id="ARBA00004496"/>
    </source>
</evidence>
<dbReference type="RefSeq" id="WP_133587782.1">
    <property type="nucleotide sequence ID" value="NZ_CP037953.1"/>
</dbReference>
<dbReference type="SUPFAM" id="SSF46934">
    <property type="entry name" value="UBA-like"/>
    <property type="match status" value="1"/>
</dbReference>
<dbReference type="FunFam" id="1.10.8.10:FF:000001">
    <property type="entry name" value="Elongation factor Ts"/>
    <property type="match status" value="1"/>
</dbReference>
<gene>
    <name evidence="7" type="primary">tsf</name>
    <name evidence="11" type="ORF">EV696_102220</name>
</gene>
<comment type="caution">
    <text evidence="11">The sequence shown here is derived from an EMBL/GenBank/DDBJ whole genome shotgun (WGS) entry which is preliminary data.</text>
</comment>
<dbReference type="HAMAP" id="MF_00050">
    <property type="entry name" value="EF_Ts"/>
    <property type="match status" value="1"/>
</dbReference>
<proteinExistence type="inferred from homology"/>
<dbReference type="InterPro" id="IPR014039">
    <property type="entry name" value="Transl_elong_EFTs/EF1B_dimer"/>
</dbReference>
<dbReference type="PROSITE" id="PS01126">
    <property type="entry name" value="EF_TS_1"/>
    <property type="match status" value="1"/>
</dbReference>
<dbReference type="InterPro" id="IPR036402">
    <property type="entry name" value="EF-Ts_dimer_sf"/>
</dbReference>
<keyword evidence="6 7" id="KW-0648">Protein biosynthesis</keyword>
<sequence>MEITAALVKELRERTGAGMMECKKALQEANGDIELAIDNMRKSGAVKAAKKAGRVAAEGVIMAKAGAGEVVLVEVNCETDFVAKDVNFTAFANEVADAALSSKVADVAALNDVKLASGETVETTRANLVAKIGENMTVRRMTRLTGATVASYIHSGRIGVAVALAGGDEELAKQLAMHIAAANPVVVNPEDISADLIAKERDIAAAQAAESGKPANIVEKMVEGRINKFKNEVSLVGQNFVMDPNTTVGNLLKSKGATCTGFIRWEVGEGIEKAEDNFAAEVEAMKAAAIGKN</sequence>
<dbReference type="FunFam" id="3.30.479.20:FF:000001">
    <property type="entry name" value="Elongation factor Ts"/>
    <property type="match status" value="1"/>
</dbReference>
<evidence type="ECO:0000256" key="9">
    <source>
        <dbReference type="RuleBase" id="RU000643"/>
    </source>
</evidence>
<dbReference type="Gene3D" id="1.10.286.20">
    <property type="match status" value="1"/>
</dbReference>
<dbReference type="CDD" id="cd14275">
    <property type="entry name" value="UBA_EF-Ts"/>
    <property type="match status" value="1"/>
</dbReference>
<organism evidence="11 12">
    <name type="scientific">Permianibacter aggregans</name>
    <dbReference type="NCBI Taxonomy" id="1510150"/>
    <lineage>
        <taxon>Bacteria</taxon>
        <taxon>Pseudomonadati</taxon>
        <taxon>Pseudomonadota</taxon>
        <taxon>Gammaproteobacteria</taxon>
        <taxon>Pseudomonadales</taxon>
        <taxon>Pseudomonadaceae</taxon>
        <taxon>Permianibacter</taxon>
    </lineage>
</organism>
<dbReference type="AlphaFoldDB" id="A0A4R6UT92"/>
<evidence type="ECO:0000256" key="3">
    <source>
        <dbReference type="ARBA" id="ARBA00016956"/>
    </source>
</evidence>
<reference evidence="11 12" key="1">
    <citation type="submission" date="2019-03" db="EMBL/GenBank/DDBJ databases">
        <title>Genomic Encyclopedia of Type Strains, Phase IV (KMG-IV): sequencing the most valuable type-strain genomes for metagenomic binning, comparative biology and taxonomic classification.</title>
        <authorList>
            <person name="Goeker M."/>
        </authorList>
    </citation>
    <scope>NUCLEOTIDE SEQUENCE [LARGE SCALE GENOMIC DNA]</scope>
    <source>
        <strain evidence="11 12">DSM 103792</strain>
    </source>
</reference>
<name>A0A4R6UT92_9GAMM</name>
<dbReference type="NCBIfam" id="TIGR00116">
    <property type="entry name" value="tsf"/>
    <property type="match status" value="1"/>
</dbReference>
<evidence type="ECO:0000256" key="2">
    <source>
        <dbReference type="ARBA" id="ARBA00005532"/>
    </source>
</evidence>
<keyword evidence="4 7" id="KW-0963">Cytoplasm</keyword>
<keyword evidence="5 7" id="KW-0251">Elongation factor</keyword>
<dbReference type="InterPro" id="IPR018101">
    <property type="entry name" value="Transl_elong_Ts_CS"/>
</dbReference>
<dbReference type="PANTHER" id="PTHR11741">
    <property type="entry name" value="ELONGATION FACTOR TS"/>
    <property type="match status" value="1"/>
</dbReference>
<keyword evidence="12" id="KW-1185">Reference proteome</keyword>
<dbReference type="InterPro" id="IPR001816">
    <property type="entry name" value="Transl_elong_EFTs/EF1B"/>
</dbReference>
<evidence type="ECO:0000256" key="5">
    <source>
        <dbReference type="ARBA" id="ARBA00022768"/>
    </source>
</evidence>